<keyword evidence="6" id="KW-1185">Reference proteome</keyword>
<dbReference type="Gene3D" id="1.10.506.10">
    <property type="entry name" value="GTPase Activation - p120gap, domain 1"/>
    <property type="match status" value="2"/>
</dbReference>
<proteinExistence type="predicted"/>
<feature type="region of interest" description="Disordered" evidence="3">
    <location>
        <begin position="1"/>
        <end position="49"/>
    </location>
</feature>
<dbReference type="PANTHER" id="PTHR10194">
    <property type="entry name" value="RAS GTPASE-ACTIVATING PROTEINS"/>
    <property type="match status" value="1"/>
</dbReference>
<evidence type="ECO:0000313" key="6">
    <source>
        <dbReference type="Proteomes" id="UP000719766"/>
    </source>
</evidence>
<dbReference type="InterPro" id="IPR039360">
    <property type="entry name" value="Ras_GTPase"/>
</dbReference>
<dbReference type="InterPro" id="IPR001251">
    <property type="entry name" value="CRAL-TRIO_dom"/>
</dbReference>
<reference evidence="5" key="1">
    <citation type="journal article" date="2020" name="New Phytol.">
        <title>Comparative genomics reveals dynamic genome evolution in host specialist ectomycorrhizal fungi.</title>
        <authorList>
            <person name="Lofgren L.A."/>
            <person name="Nguyen N.H."/>
            <person name="Vilgalys R."/>
            <person name="Ruytinx J."/>
            <person name="Liao H.L."/>
            <person name="Branco S."/>
            <person name="Kuo A."/>
            <person name="LaButti K."/>
            <person name="Lipzen A."/>
            <person name="Andreopoulos W."/>
            <person name="Pangilinan J."/>
            <person name="Riley R."/>
            <person name="Hundley H."/>
            <person name="Na H."/>
            <person name="Barry K."/>
            <person name="Grigoriev I.V."/>
            <person name="Stajich J.E."/>
            <person name="Kennedy P.G."/>
        </authorList>
    </citation>
    <scope>NUCLEOTIDE SEQUENCE</scope>
    <source>
        <strain evidence="5">S12</strain>
    </source>
</reference>
<sequence length="2743" mass="305949">MPIRRLSVSAEHGNSAQSSNRAHRSNDSHHMLTGNGGSIHPPSIAYSGASTTPQQKMVVQALINNRIKNKLPIHSGLSLDIVESDPATQRAVCALVEIAHDSLDIIAWSLSELLERLAKQIDADGQMTTEALQSQLFILKILSVCMTSRWNHRHEQDDTRSSRGPKPQNGSQAPGHVESPMPSSSQQGKKIRQASTEFSSSTPPPWTEAYPLDDNCARYVLSVMVLYLRQTAAPEARLMSSSNLAPDASLHDFESVDLPTESSAFDDYTGNNGPLLPPHISHGSKPILKLRNSSASFQSSASVTSGHWQLGRTFQFERTHMALVKSALALNLLISKFAGRIVYHLSASNWLVVFHRIRQKIHFLANTTEDNPDTIDLQLMTHSAMDRVRLVQVLHELSSLLVNMKRQAQTAVAIPLRMAIWNWIEMCPQEYNEAVRSRGRLEGAPERVFDLLHSANEPGRERALWPTLTVLACLAAERLSPDYQIDVESRSTNFSTHKSSHRRDIRFVEDLLRHSNTNSKLSDVSFVCAIDMCRAGFRISPDGEMPLRHIAADISHEIKSTLQKSPGQKPFWDSFDEIDVATYAEALVAVFRFLPEEESISLFLECLEPERSDAVKICAIKAATTLSTEAPRVPWQQSLEKLQFAISPRLRSIYKNSSMRLSEYDSDGAIRRAASRPKAKRFTSETLIDKDLMLLSILALLRASPDYYIANIEDTDVEGWDSISARVHDSDTDTAVKISAATSHQHLTDLFFKMPPTDPYYKMIEGWMKNAMPMSLMCIAKRLLLTRLDPDSQRLWIHVAHQLVECYHRKSEDNHAHGMQFDKDRVPAFAMCEIAFLVSLTSVSSDVSQLAAQGLRLIAQAERQPGAPVNHGLTEEERSKRNPIYEQLGDPSVIIVGRVREQRRVRKLLRLVANSSPINIAVWEECFYRWSALSEFIVQNPLAAAAAFDDSHLSKHEQVMSIEDKFIQWKNLTLFLAAFGGVTVQEKHDPGALTAVIPSEFLLDDMRSLRDPADLVALFIEFLTNALIDDVVRVREVAREALGSELSPRLFSKLFRHLDEITRNITAGAGPEFKDEYGLFLDQLISVLKSLVENAQMPPDEALSIDLGSILHILVGFISRFNDPVSYRIRVKFCALCDSICHRTDTLTLRKDDLSRNRIIDIVMDWFQDPTSNTDPEAVQFQYELNFASLRTVVKLLERLKLQPIDNNSNDNDDFGHVVSRLFIRYSHGLLRALDICQSDPIVPDSTSDVPSLQKKMQASQREADIRDLVITGLSHLVTSNSENAVKHCIASAYDSDTRKRTIFVNVFARVLGQGTKFEAQGNPELQARRDQLRELVKGSDMVLAMVICECCPANEVDMMISVLMNIFDTRASLVALLKTMIDREIAHTSSEVDLFRGNSTCTRFLSAFARIHGYNYLRGLIVPLIKTMTSMPAGHAYDLDPAKANRDKLEQNKRNVELVALSFLDIITSSVPALPPMIREVCAHLAKSVYQVWPESKFAALGAFIFLRFISPAIVAPEIVDVTVPRDDGGVIRRGLMVIAKVMQNLANNILFAKEAHMLCLNEFLGVNIKSITRYLSEVNKFSSTAIDEESTEWLGTTADDTDTIVLHRFLDKHADKIGKELLSYAKLNASGEEDASTANAKSAWEHLCNLLVELQEVPEVPRFSKLPRTEHREFIDLMNRCAHRSIESVQDIFVAADVPLDLPAVFVLRVCQIDVEALDIELLMYHSLKTLLSPAYEDRKFEVVLDCTSFTSTSEIPAQWLTTCSQLIPIDIRRRFLTSYILNPNSLTQKYLRRMYNISSGTMLSSGVRACSSIAELLQYVPQESLTALRYPTSLEEEGITGYTEVTMRQAHEMRMPVTMEVADTHVRVTSIRAAVISPNLNCKSTEIISLADVSDAYNVSTGLDPYEFIIRRSKQGVTSYFSSPQRDSIVKSIRAAKSQLRDTRYLRMDRFPRFSNISATLLHVGMLNIDSEDEGLRGAAYDLLGALCSYLNYDKNPIIVSKAGIIPGEISTFVIGLSDRLAGFAPKLTLDFISVISAGMDKATAAQRITCLQYMSPWVKNLAKFCNPTSSLYEHSGARLRDCIRSLIDLTISDLEINSMIHRHIWVEISRQDSTLVYIVLEELIRAASDGGIGSRRCETIARSTAALSSINVRGRIFSKLRKALGKTSLKPSKTLPENVHWNEIATLARFALVASNHSKQAAYDQLYIPDIFHIVTLIAGTGQTLVRKSLYGIIMNFLQSVYLMRAEDASAPELRLLIDELIKVDNLTLFGLTRQSCTSEYCSYDPPNDKAVIDSQESLTRLLVRVMEVTSGSRGLLNIWRARWMSLATSTAFQLPAIIQSRAFLVLGTLATSDVDDDLVYQMLVAFKNALGQSTESDTIAVVCMLRCICKVVPSLTEGSRYLCQIFWLAVALLQSSYTAFYSDAAELMRATVETLEKHGAFQGSSIPNVLLDGRVSLEDTVCQLDHLLCLSFDSSFSFTLAAIIFKGVRHNHLRSSAELVLRSLLSVTARCDNQSEDGSASGLCPDALGYFIALLPFCTTHEAYVQLLQDCKGEEFLPPPNTSRSRQNVLVPRVSVELLSLTDSTSALLTVSFASTLLTTAQGDDAETEILYNLLADIGVAHPESVSIMQFFGSYDILQDRIKDAFANSSNAAIIRAVTSIFRNAQDSLRLGSIHSMSVSTLSTVDEGNPAQSLKQKLEDLGMDGLTTSFQFLAPNRVHWSKIAAWISDLVLKIVGLE</sequence>
<dbReference type="OrthoDB" id="28245at2759"/>
<dbReference type="InterPro" id="IPR036865">
    <property type="entry name" value="CRAL-TRIO_dom_sf"/>
</dbReference>
<dbReference type="Gene3D" id="2.30.29.30">
    <property type="entry name" value="Pleckstrin-homology domain (PH domain)/Phosphotyrosine-binding domain (PTB)"/>
    <property type="match status" value="1"/>
</dbReference>
<keyword evidence="2" id="KW-0597">Phosphoprotein</keyword>
<keyword evidence="1" id="KW-0343">GTPase activation</keyword>
<dbReference type="InterPro" id="IPR001936">
    <property type="entry name" value="RasGAP_dom"/>
</dbReference>
<dbReference type="InterPro" id="IPR008936">
    <property type="entry name" value="Rho_GTPase_activation_prot"/>
</dbReference>
<dbReference type="InterPro" id="IPR016024">
    <property type="entry name" value="ARM-type_fold"/>
</dbReference>
<protein>
    <recommendedName>
        <fullName evidence="4">Ras-GAP domain-containing protein</fullName>
    </recommendedName>
</protein>
<dbReference type="Pfam" id="PF13716">
    <property type="entry name" value="CRAL_TRIO_2"/>
    <property type="match status" value="1"/>
</dbReference>
<dbReference type="SUPFAM" id="SSF48371">
    <property type="entry name" value="ARM repeat"/>
    <property type="match status" value="1"/>
</dbReference>
<evidence type="ECO:0000256" key="1">
    <source>
        <dbReference type="ARBA" id="ARBA00022468"/>
    </source>
</evidence>
<evidence type="ECO:0000256" key="3">
    <source>
        <dbReference type="SAM" id="MobiDB-lite"/>
    </source>
</evidence>
<evidence type="ECO:0000256" key="2">
    <source>
        <dbReference type="ARBA" id="ARBA00022553"/>
    </source>
</evidence>
<dbReference type="PROSITE" id="PS50018">
    <property type="entry name" value="RAS_GTPASE_ACTIV_2"/>
    <property type="match status" value="1"/>
</dbReference>
<dbReference type="EMBL" id="JABBWE010000002">
    <property type="protein sequence ID" value="KAG1806533.1"/>
    <property type="molecule type" value="Genomic_DNA"/>
</dbReference>
<feature type="compositionally biased region" description="Polar residues" evidence="3">
    <location>
        <begin position="181"/>
        <end position="201"/>
    </location>
</feature>
<feature type="domain" description="Ras-GAP" evidence="4">
    <location>
        <begin position="1356"/>
        <end position="1549"/>
    </location>
</feature>
<dbReference type="Pfam" id="PF00616">
    <property type="entry name" value="RasGAP"/>
    <property type="match status" value="1"/>
</dbReference>
<dbReference type="PROSITE" id="PS00509">
    <property type="entry name" value="RAS_GTPASE_ACTIV_1"/>
    <property type="match status" value="1"/>
</dbReference>
<comment type="caution">
    <text evidence="5">The sequence shown here is derived from an EMBL/GenBank/DDBJ whole genome shotgun (WGS) entry which is preliminary data.</text>
</comment>
<dbReference type="InterPro" id="IPR011993">
    <property type="entry name" value="PH-like_dom_sf"/>
</dbReference>
<feature type="region of interest" description="Disordered" evidence="3">
    <location>
        <begin position="152"/>
        <end position="207"/>
    </location>
</feature>
<dbReference type="Proteomes" id="UP000719766">
    <property type="component" value="Unassembled WGS sequence"/>
</dbReference>
<dbReference type="InterPro" id="IPR023152">
    <property type="entry name" value="RasGAP_CS"/>
</dbReference>
<evidence type="ECO:0000313" key="5">
    <source>
        <dbReference type="EMBL" id="KAG1806533.1"/>
    </source>
</evidence>
<dbReference type="GeneID" id="64602842"/>
<accession>A0A9P7DYR8</accession>
<dbReference type="SUPFAM" id="SSF48350">
    <property type="entry name" value="GTPase activation domain, GAP"/>
    <property type="match status" value="1"/>
</dbReference>
<dbReference type="Gene3D" id="3.40.525.10">
    <property type="entry name" value="CRAL-TRIO lipid binding domain"/>
    <property type="match status" value="1"/>
</dbReference>
<name>A0A9P7DYR8_9AGAM</name>
<dbReference type="GO" id="GO:0005096">
    <property type="term" value="F:GTPase activator activity"/>
    <property type="evidence" value="ECO:0007669"/>
    <property type="project" value="UniProtKB-KW"/>
</dbReference>
<evidence type="ECO:0000259" key="4">
    <source>
        <dbReference type="PROSITE" id="PS50018"/>
    </source>
</evidence>
<gene>
    <name evidence="5" type="ORF">HD556DRAFT_1516456</name>
</gene>
<dbReference type="PANTHER" id="PTHR10194:SF142">
    <property type="entry name" value="NEUROFIBROMIN"/>
    <property type="match status" value="1"/>
</dbReference>
<organism evidence="5 6">
    <name type="scientific">Suillus plorans</name>
    <dbReference type="NCBI Taxonomy" id="116603"/>
    <lineage>
        <taxon>Eukaryota</taxon>
        <taxon>Fungi</taxon>
        <taxon>Dikarya</taxon>
        <taxon>Basidiomycota</taxon>
        <taxon>Agaricomycotina</taxon>
        <taxon>Agaricomycetes</taxon>
        <taxon>Agaricomycetidae</taxon>
        <taxon>Boletales</taxon>
        <taxon>Suillineae</taxon>
        <taxon>Suillaceae</taxon>
        <taxon>Suillus</taxon>
    </lineage>
</organism>
<dbReference type="RefSeq" id="XP_041167004.1">
    <property type="nucleotide sequence ID" value="XM_041309078.1"/>
</dbReference>
<dbReference type="SMART" id="SM00323">
    <property type="entry name" value="RasGAP"/>
    <property type="match status" value="1"/>
</dbReference>